<protein>
    <recommendedName>
        <fullName evidence="6 7">Polyphosphate kinase</fullName>
        <ecNumber evidence="6 7">2.7.4.1</ecNumber>
    </recommendedName>
    <alternativeName>
        <fullName evidence="6">ATP-polyphosphate phosphotransferase</fullName>
    </alternativeName>
    <alternativeName>
        <fullName evidence="6">Polyphosphoric acid kinase</fullName>
    </alternativeName>
</protein>
<comment type="cofactor">
    <cofactor evidence="6">
        <name>Mg(2+)</name>
        <dbReference type="ChEBI" id="CHEBI:18420"/>
    </cofactor>
</comment>
<dbReference type="HAMAP" id="MF_00347">
    <property type="entry name" value="Polyphosphate_kinase"/>
    <property type="match status" value="1"/>
</dbReference>
<dbReference type="AlphaFoldDB" id="A0A6I2UFT1"/>
<evidence type="ECO:0000259" key="10">
    <source>
        <dbReference type="Pfam" id="PF13090"/>
    </source>
</evidence>
<dbReference type="GO" id="GO:0046872">
    <property type="term" value="F:metal ion binding"/>
    <property type="evidence" value="ECO:0007669"/>
    <property type="project" value="UniProtKB-KW"/>
</dbReference>
<dbReference type="EC" id="2.7.4.1" evidence="6 7"/>
<dbReference type="Pfam" id="PF13089">
    <property type="entry name" value="PP_kinase_N"/>
    <property type="match status" value="1"/>
</dbReference>
<dbReference type="InterPro" id="IPR036832">
    <property type="entry name" value="PPK_N_dom_sf"/>
</dbReference>
<dbReference type="Proteomes" id="UP000433181">
    <property type="component" value="Unassembled WGS sequence"/>
</dbReference>
<dbReference type="InterPro" id="IPR025198">
    <property type="entry name" value="PPK_N_dom"/>
</dbReference>
<dbReference type="NCBIfam" id="TIGR03705">
    <property type="entry name" value="poly_P_kin"/>
    <property type="match status" value="1"/>
</dbReference>
<dbReference type="Pfam" id="PF02503">
    <property type="entry name" value="PP_kinase"/>
    <property type="match status" value="1"/>
</dbReference>
<dbReference type="GO" id="GO:0009358">
    <property type="term" value="C:polyphosphate kinase complex"/>
    <property type="evidence" value="ECO:0007669"/>
    <property type="project" value="InterPro"/>
</dbReference>
<keyword evidence="6" id="KW-0460">Magnesium</keyword>
<feature type="binding site" evidence="6">
    <location>
        <position position="607"/>
    </location>
    <ligand>
        <name>ATP</name>
        <dbReference type="ChEBI" id="CHEBI:30616"/>
    </ligand>
</feature>
<dbReference type="GO" id="GO:0005524">
    <property type="term" value="F:ATP binding"/>
    <property type="evidence" value="ECO:0007669"/>
    <property type="project" value="UniProtKB-KW"/>
</dbReference>
<evidence type="ECO:0000256" key="7">
    <source>
        <dbReference type="RuleBase" id="RU003800"/>
    </source>
</evidence>
<gene>
    <name evidence="12" type="primary">ppk1</name>
    <name evidence="6" type="synonym">ppk</name>
    <name evidence="12" type="ORF">FYJ84_06610</name>
</gene>
<dbReference type="CDD" id="cd09168">
    <property type="entry name" value="PLDc_PaPPK1_C2_like"/>
    <property type="match status" value="1"/>
</dbReference>
<keyword evidence="13" id="KW-1185">Reference proteome</keyword>
<dbReference type="GeneID" id="96778586"/>
<comment type="caution">
    <text evidence="12">The sequence shown here is derived from an EMBL/GenBank/DDBJ whole genome shotgun (WGS) entry which is preliminary data.</text>
</comment>
<evidence type="ECO:0000256" key="6">
    <source>
        <dbReference type="HAMAP-Rule" id="MF_00347"/>
    </source>
</evidence>
<dbReference type="Pfam" id="PF13090">
    <property type="entry name" value="PP_kinase_C"/>
    <property type="match status" value="1"/>
</dbReference>
<evidence type="ECO:0000256" key="1">
    <source>
        <dbReference type="ARBA" id="ARBA00022553"/>
    </source>
</evidence>
<dbReference type="GO" id="GO:0006799">
    <property type="term" value="P:polyphosphate biosynthetic process"/>
    <property type="evidence" value="ECO:0007669"/>
    <property type="project" value="UniProtKB-UniRule"/>
</dbReference>
<evidence type="ECO:0000313" key="12">
    <source>
        <dbReference type="EMBL" id="MSU08655.1"/>
    </source>
</evidence>
<dbReference type="NCBIfam" id="NF003917">
    <property type="entry name" value="PRK05443.1-1"/>
    <property type="match status" value="1"/>
</dbReference>
<evidence type="ECO:0000259" key="8">
    <source>
        <dbReference type="Pfam" id="PF02503"/>
    </source>
</evidence>
<evidence type="ECO:0000256" key="4">
    <source>
        <dbReference type="ARBA" id="ARBA00022777"/>
    </source>
</evidence>
<dbReference type="Gene3D" id="1.20.58.310">
    <property type="entry name" value="Polyphosphate kinase N-terminal domain"/>
    <property type="match status" value="1"/>
</dbReference>
<feature type="binding site" evidence="6">
    <location>
        <position position="387"/>
    </location>
    <ligand>
        <name>Mg(2+)</name>
        <dbReference type="ChEBI" id="CHEBI:18420"/>
    </ligand>
</feature>
<dbReference type="SUPFAM" id="SSF140356">
    <property type="entry name" value="PPK N-terminal domain-like"/>
    <property type="match status" value="1"/>
</dbReference>
<feature type="domain" description="Polyphosphate kinase middle" evidence="8">
    <location>
        <begin position="134"/>
        <end position="308"/>
    </location>
</feature>
<comment type="function">
    <text evidence="6 7">Catalyzes the reversible transfer of the terminal phosphate of ATP to form a long-chain polyphosphate (polyP).</text>
</comment>
<sequence length="705" mass="80493">MGQIEPSAKNSKKFVTSYTQNRELSWLKFNKRVLEEAEDSSVPLCERLKFVEIFTSNLDEFFMVRVGSLLSLEAMDAKKVDNKSLMTAREQLNAIFDTVRELYGQRDRVFAYLRRKLLEKGIGHANIHELSKKQYACLEDMFQERILPVLSPQIIDKHHPFPHLDNKKLYISAVLKGKKKLILGIIPLPEMLDRVVYLSKEKTEFILLEDIIEEFIDKIFVGYPVMDKAVFAITRSADINLEEEEVEAGDYLEAMKKALKKRKHLTPVRLEIKSRGKSLIAEYLIDRYKIGSSQVFSTTAPLTLDYVYGLADNLTETMQQEMYYAPYEPVACEEKFHLEADDSLLELVKRQDVLLKYPYDDFGIFLQLVKEAVYNPDVLSIKITIYRIGKGHAKLMNYMMVAAEMGKDVTVLLELKARFDEENNISWVNDLRESGCRILYGFDRYKVHAKVCLITYRSAGGNGVKYITHIGTGNFNAKTAKLYTDLALLTADDAIGRDASMFFRNMGIGNLWGEYQKLLVAPVNLKKSLLEMIQGEISKAENGGQGYILLKMNSLTDRQLIDALYAAGQAGVRVDMIVRGITCLVPERPGLTDNIHIRSIVGRFLEHPRVFCFGQPGEDGDMDGIKMYIASADWMTRNTENRVEVAAPIFDSNIKKEIWDMLQLQLSDNTKARNIDADGEYYLPQVQPGDTLIDAQARLMEKNRQ</sequence>
<comment type="similarity">
    <text evidence="6 7">Belongs to the polyphosphate kinase 1 (PPK1) family.</text>
</comment>
<dbReference type="Gene3D" id="3.30.1840.10">
    <property type="entry name" value="Polyphosphate kinase middle domain"/>
    <property type="match status" value="1"/>
</dbReference>
<dbReference type="PIRSF" id="PIRSF015589">
    <property type="entry name" value="PP_kinase"/>
    <property type="match status" value="1"/>
</dbReference>
<dbReference type="PANTHER" id="PTHR30218:SF0">
    <property type="entry name" value="POLYPHOSPHATE KINASE"/>
    <property type="match status" value="1"/>
</dbReference>
<keyword evidence="2 6" id="KW-0808">Transferase</keyword>
<organism evidence="12 13">
    <name type="scientific">Anaerovibrio slackiae</name>
    <dbReference type="NCBI Taxonomy" id="2652309"/>
    <lineage>
        <taxon>Bacteria</taxon>
        <taxon>Bacillati</taxon>
        <taxon>Bacillota</taxon>
        <taxon>Negativicutes</taxon>
        <taxon>Selenomonadales</taxon>
        <taxon>Selenomonadaceae</taxon>
        <taxon>Anaerovibrio</taxon>
    </lineage>
</organism>
<comment type="PTM">
    <text evidence="6 7">An intermediate of this reaction is the autophosphorylated ppk in which a phosphate is covalently linked to a histidine residue through a N-P bond.</text>
</comment>
<proteinExistence type="inferred from homology"/>
<keyword evidence="1 6" id="KW-0597">Phosphoprotein</keyword>
<dbReference type="EMBL" id="VUNR01000010">
    <property type="protein sequence ID" value="MSU08655.1"/>
    <property type="molecule type" value="Genomic_DNA"/>
</dbReference>
<evidence type="ECO:0000256" key="2">
    <source>
        <dbReference type="ARBA" id="ARBA00022679"/>
    </source>
</evidence>
<dbReference type="Gene3D" id="3.30.870.10">
    <property type="entry name" value="Endonuclease Chain A"/>
    <property type="match status" value="2"/>
</dbReference>
<dbReference type="RefSeq" id="WP_154406815.1">
    <property type="nucleotide sequence ID" value="NZ_VUNR01000010.1"/>
</dbReference>
<keyword evidence="4 6" id="KW-0418">Kinase</keyword>
<dbReference type="NCBIfam" id="NF003921">
    <property type="entry name" value="PRK05443.2-2"/>
    <property type="match status" value="1"/>
</dbReference>
<evidence type="ECO:0000256" key="3">
    <source>
        <dbReference type="ARBA" id="ARBA00022741"/>
    </source>
</evidence>
<dbReference type="InterPro" id="IPR036830">
    <property type="entry name" value="PP_kinase_middle_dom_sf"/>
</dbReference>
<feature type="domain" description="Polyphosphate kinase C-terminal" evidence="10">
    <location>
        <begin position="518"/>
        <end position="685"/>
    </location>
</feature>
<evidence type="ECO:0000313" key="13">
    <source>
        <dbReference type="Proteomes" id="UP000433181"/>
    </source>
</evidence>
<feature type="binding site" evidence="6">
    <location>
        <position position="57"/>
    </location>
    <ligand>
        <name>ATP</name>
        <dbReference type="ChEBI" id="CHEBI:30616"/>
    </ligand>
</feature>
<dbReference type="Pfam" id="PF17941">
    <property type="entry name" value="PP_kinase_C_1"/>
    <property type="match status" value="1"/>
</dbReference>
<feature type="binding site" evidence="6">
    <location>
        <position position="483"/>
    </location>
    <ligand>
        <name>ATP</name>
        <dbReference type="ChEBI" id="CHEBI:30616"/>
    </ligand>
</feature>
<evidence type="ECO:0000256" key="5">
    <source>
        <dbReference type="ARBA" id="ARBA00022840"/>
    </source>
</evidence>
<keyword evidence="6" id="KW-0479">Metal-binding</keyword>
<dbReference type="GO" id="GO:0008976">
    <property type="term" value="F:polyphosphate kinase activity"/>
    <property type="evidence" value="ECO:0007669"/>
    <property type="project" value="UniProtKB-UniRule"/>
</dbReference>
<feature type="domain" description="Polyphosphate kinase N-terminal" evidence="9">
    <location>
        <begin position="20"/>
        <end position="122"/>
    </location>
</feature>
<name>A0A6I2UFT1_9FIRM</name>
<accession>A0A6I2UFT1</accession>
<dbReference type="InterPro" id="IPR041108">
    <property type="entry name" value="PP_kinase_C_1"/>
</dbReference>
<dbReference type="InterPro" id="IPR003414">
    <property type="entry name" value="PP_kinase"/>
</dbReference>
<evidence type="ECO:0000259" key="9">
    <source>
        <dbReference type="Pfam" id="PF13089"/>
    </source>
</evidence>
<feature type="active site" description="Phosphohistidine intermediate" evidence="6">
    <location>
        <position position="448"/>
    </location>
</feature>
<feature type="domain" description="Polyphosphate kinase C-terminal" evidence="11">
    <location>
        <begin position="344"/>
        <end position="506"/>
    </location>
</feature>
<feature type="binding site" evidence="6">
    <location>
        <position position="418"/>
    </location>
    <ligand>
        <name>Mg(2+)</name>
        <dbReference type="ChEBI" id="CHEBI:18420"/>
    </ligand>
</feature>
<dbReference type="InterPro" id="IPR025200">
    <property type="entry name" value="PPK_C_dom2"/>
</dbReference>
<dbReference type="PANTHER" id="PTHR30218">
    <property type="entry name" value="POLYPHOSPHATE KINASE"/>
    <property type="match status" value="1"/>
</dbReference>
<evidence type="ECO:0000259" key="11">
    <source>
        <dbReference type="Pfam" id="PF17941"/>
    </source>
</evidence>
<comment type="catalytic activity">
    <reaction evidence="6 7">
        <text>[phosphate](n) + ATP = [phosphate](n+1) + ADP</text>
        <dbReference type="Rhea" id="RHEA:19573"/>
        <dbReference type="Rhea" id="RHEA-COMP:9859"/>
        <dbReference type="Rhea" id="RHEA-COMP:14280"/>
        <dbReference type="ChEBI" id="CHEBI:16838"/>
        <dbReference type="ChEBI" id="CHEBI:30616"/>
        <dbReference type="ChEBI" id="CHEBI:456216"/>
        <dbReference type="EC" id="2.7.4.1"/>
    </reaction>
</comment>
<keyword evidence="5 6" id="KW-0067">ATP-binding</keyword>
<keyword evidence="3 6" id="KW-0547">Nucleotide-binding</keyword>
<reference evidence="12 13" key="1">
    <citation type="submission" date="2019-08" db="EMBL/GenBank/DDBJ databases">
        <title>In-depth cultivation of the pig gut microbiome towards novel bacterial diversity and tailored functional studies.</title>
        <authorList>
            <person name="Wylensek D."/>
            <person name="Hitch T.C.A."/>
            <person name="Clavel T."/>
        </authorList>
    </citation>
    <scope>NUCLEOTIDE SEQUENCE [LARGE SCALE GENOMIC DNA]</scope>
    <source>
        <strain evidence="12 13">WCA-693-APC-5D-A</strain>
    </source>
</reference>
<dbReference type="SUPFAM" id="SSF56024">
    <property type="entry name" value="Phospholipase D/nuclease"/>
    <property type="match status" value="2"/>
</dbReference>
<dbReference type="InterPro" id="IPR024953">
    <property type="entry name" value="PP_kinase_middle"/>
</dbReference>
<feature type="binding site" evidence="6">
    <location>
        <position position="579"/>
    </location>
    <ligand>
        <name>ATP</name>
        <dbReference type="ChEBI" id="CHEBI:30616"/>
    </ligand>
</feature>
<dbReference type="SUPFAM" id="SSF143724">
    <property type="entry name" value="PHP14-like"/>
    <property type="match status" value="1"/>
</dbReference>